<evidence type="ECO:0008006" key="5">
    <source>
        <dbReference type="Google" id="ProtNLM"/>
    </source>
</evidence>
<keyword evidence="2" id="KW-0472">Membrane</keyword>
<dbReference type="EMBL" id="MASU01000014">
    <property type="protein sequence ID" value="PXY22071.1"/>
    <property type="molecule type" value="Genomic_DNA"/>
</dbReference>
<evidence type="ECO:0000313" key="4">
    <source>
        <dbReference type="Proteomes" id="UP000247892"/>
    </source>
</evidence>
<keyword evidence="2" id="KW-0812">Transmembrane</keyword>
<reference evidence="3 4" key="1">
    <citation type="submission" date="2016-07" db="EMBL/GenBank/DDBJ databases">
        <title>Draft genome sequence of Prauserella sp. YIM 121212, isolated from alkaline soil.</title>
        <authorList>
            <person name="Ruckert C."/>
            <person name="Albersmeier A."/>
            <person name="Jiang C.-L."/>
            <person name="Jiang Y."/>
            <person name="Kalinowski J."/>
            <person name="Schneider O."/>
            <person name="Winkler A."/>
            <person name="Zotchev S.B."/>
        </authorList>
    </citation>
    <scope>NUCLEOTIDE SEQUENCE [LARGE SCALE GENOMIC DNA]</scope>
    <source>
        <strain evidence="3 4">YIM 121212</strain>
    </source>
</reference>
<keyword evidence="4" id="KW-1185">Reference proteome</keyword>
<comment type="caution">
    <text evidence="3">The sequence shown here is derived from an EMBL/GenBank/DDBJ whole genome shotgun (WGS) entry which is preliminary data.</text>
</comment>
<feature type="region of interest" description="Disordered" evidence="1">
    <location>
        <begin position="44"/>
        <end position="66"/>
    </location>
</feature>
<sequence length="189" mass="21490">MPTGAVITLVALAIILVIVVIALAARRQVQRRHLRERFGPEYDREVEHAPSKRSAERELARREAEHEQLSIRPLSDEARVRYTESWNLIQQQFVDRPADAVVDADRLLAALMADRGYPTGDHEQQAAALSVKHSRTIGHYRTAHDVVESHRVGQSSTEALREAMVRYRTVFDELLLPDPEHAGARHRKV</sequence>
<dbReference type="AlphaFoldDB" id="A0A318LQH8"/>
<name>A0A318LQH8_9PSEU</name>
<organism evidence="3 4">
    <name type="scientific">Prauserella flavalba</name>
    <dbReference type="NCBI Taxonomy" id="1477506"/>
    <lineage>
        <taxon>Bacteria</taxon>
        <taxon>Bacillati</taxon>
        <taxon>Actinomycetota</taxon>
        <taxon>Actinomycetes</taxon>
        <taxon>Pseudonocardiales</taxon>
        <taxon>Pseudonocardiaceae</taxon>
        <taxon>Prauserella</taxon>
    </lineage>
</organism>
<gene>
    <name evidence="3" type="ORF">BA062_31590</name>
</gene>
<evidence type="ECO:0000313" key="3">
    <source>
        <dbReference type="EMBL" id="PXY22071.1"/>
    </source>
</evidence>
<feature type="transmembrane region" description="Helical" evidence="2">
    <location>
        <begin position="6"/>
        <end position="25"/>
    </location>
</feature>
<evidence type="ECO:0000256" key="1">
    <source>
        <dbReference type="SAM" id="MobiDB-lite"/>
    </source>
</evidence>
<accession>A0A318LQH8</accession>
<dbReference type="Proteomes" id="UP000247892">
    <property type="component" value="Unassembled WGS sequence"/>
</dbReference>
<dbReference type="RefSeq" id="WP_110342870.1">
    <property type="nucleotide sequence ID" value="NZ_MASU01000014.1"/>
</dbReference>
<proteinExistence type="predicted"/>
<protein>
    <recommendedName>
        <fullName evidence="5">Secreted protein</fullName>
    </recommendedName>
</protein>
<dbReference type="OrthoDB" id="7502542at2"/>
<keyword evidence="2" id="KW-1133">Transmembrane helix</keyword>
<evidence type="ECO:0000256" key="2">
    <source>
        <dbReference type="SAM" id="Phobius"/>
    </source>
</evidence>